<accession>A0A1W0A092</accession>
<evidence type="ECO:0008006" key="9">
    <source>
        <dbReference type="Google" id="ProtNLM"/>
    </source>
</evidence>
<dbReference type="InterPro" id="IPR002893">
    <property type="entry name" value="Znf_MYND"/>
</dbReference>
<evidence type="ECO:0000313" key="8">
    <source>
        <dbReference type="Proteomes" id="UP000243217"/>
    </source>
</evidence>
<dbReference type="Gene3D" id="1.25.40.10">
    <property type="entry name" value="Tetratricopeptide repeat domain"/>
    <property type="match status" value="1"/>
</dbReference>
<sequence>MVSDAEVAERALAWDRQQQQVGARNHVRLLRKANSLQMTTLFSMHKEKRSLLLISQHLKMAPCIVARVFLEFGGQIAKPNIYKALLSTVEEDASTYLSGRLLKEVRECVLNDVHCSPLCDRIRRSEGDEYEHMMILRLYQLGIPFENEHMLRERGLAKTPDALLLVPIQVKGKDGNWHLVQWIDSKAMAHETGTENEAQHIAQAHAYVNRFGPGMLLYWMGMDDTVVDIPDVMVVDEIPTDIRLPGQQLIDGKKQDPERTKYDIQAADIRVERNEDGIPCSYLLTSNFFLMAITLDTHDGGAGRWIAACDEFPVGSLVLESVPFSYVLSPSLWGERCQVCFEQAKLSRCSRCKMVFYCSKSCQQVDWKTHHKLECSRLEPMLQSLAMHGNQSAFVSIASDILLVARTLRLLAKMPGEKKEKITQDTVTPSDMVWFEQDRERFQHTATIVEHSGLLPQNLRFTKAQIEEMLCRFHVNNFMITDELLLDIGTGCFPWGAMVNHSCDNNCAVTYAPKTHNMQLRAIRPIHSGEEITQTYVDVGLPPQNRRRQLKEHYHFHCQCARCVSPPSFDTFSSSNKSGGVVKPSDALDMAQKMIQEATYMPPYEAIECLKKARTIRTNELHRWNTERLEIFSRLLTLYIDTQNLKEAVNMATEIWAFYQEMYPKNHALSGLHLYTLGDLERQSSGQRENAITHLQEAHRILSITHGKAHNIVYALQDLMVQLQK</sequence>
<evidence type="ECO:0000256" key="2">
    <source>
        <dbReference type="ARBA" id="ARBA00022771"/>
    </source>
</evidence>
<dbReference type="STRING" id="74557.A0A1W0A092"/>
<dbReference type="PROSITE" id="PS01360">
    <property type="entry name" value="ZF_MYND_1"/>
    <property type="match status" value="1"/>
</dbReference>
<dbReference type="Gene3D" id="2.170.270.10">
    <property type="entry name" value="SET domain"/>
    <property type="match status" value="1"/>
</dbReference>
<proteinExistence type="predicted"/>
<evidence type="ECO:0000256" key="1">
    <source>
        <dbReference type="ARBA" id="ARBA00022723"/>
    </source>
</evidence>
<dbReference type="Gene3D" id="1.10.220.160">
    <property type="match status" value="1"/>
</dbReference>
<dbReference type="SUPFAM" id="SSF144232">
    <property type="entry name" value="HIT/MYND zinc finger-like"/>
    <property type="match status" value="1"/>
</dbReference>
<dbReference type="Proteomes" id="UP000243217">
    <property type="component" value="Unassembled WGS sequence"/>
</dbReference>
<dbReference type="PANTHER" id="PTHR12197:SF251">
    <property type="entry name" value="EG:BACR7C10.4 PROTEIN"/>
    <property type="match status" value="1"/>
</dbReference>
<dbReference type="InterPro" id="IPR029404">
    <property type="entry name" value="CDIN1"/>
</dbReference>
<organism evidence="7 8">
    <name type="scientific">Thraustotheca clavata</name>
    <dbReference type="NCBI Taxonomy" id="74557"/>
    <lineage>
        <taxon>Eukaryota</taxon>
        <taxon>Sar</taxon>
        <taxon>Stramenopiles</taxon>
        <taxon>Oomycota</taxon>
        <taxon>Saprolegniomycetes</taxon>
        <taxon>Saprolegniales</taxon>
        <taxon>Achlyaceae</taxon>
        <taxon>Thraustotheca</taxon>
    </lineage>
</organism>
<dbReference type="AlphaFoldDB" id="A0A1W0A092"/>
<dbReference type="InterPro" id="IPR001214">
    <property type="entry name" value="SET_dom"/>
</dbReference>
<feature type="domain" description="SET" evidence="5">
    <location>
        <begin position="371"/>
        <end position="537"/>
    </location>
</feature>
<keyword evidence="1" id="KW-0479">Metal-binding</keyword>
<dbReference type="PROSITE" id="PS50865">
    <property type="entry name" value="ZF_MYND_2"/>
    <property type="match status" value="1"/>
</dbReference>
<keyword evidence="8" id="KW-1185">Reference proteome</keyword>
<dbReference type="PROSITE" id="PS50280">
    <property type="entry name" value="SET"/>
    <property type="match status" value="1"/>
</dbReference>
<protein>
    <recommendedName>
        <fullName evidence="9">MYND-type domain-containing protein</fullName>
    </recommendedName>
</protein>
<dbReference type="PANTHER" id="PTHR12197">
    <property type="entry name" value="HISTONE-LYSINE N-METHYLTRANSFERASE SMYD"/>
    <property type="match status" value="1"/>
</dbReference>
<comment type="caution">
    <text evidence="7">The sequence shown here is derived from an EMBL/GenBank/DDBJ whole genome shotgun (WGS) entry which is preliminary data.</text>
</comment>
<name>A0A1W0A092_9STRA</name>
<evidence type="ECO:0000259" key="6">
    <source>
        <dbReference type="PROSITE" id="PS50865"/>
    </source>
</evidence>
<dbReference type="EMBL" id="JNBS01000802">
    <property type="protein sequence ID" value="OQS03686.1"/>
    <property type="molecule type" value="Genomic_DNA"/>
</dbReference>
<gene>
    <name evidence="7" type="ORF">THRCLA_03998</name>
</gene>
<dbReference type="CDD" id="cd20071">
    <property type="entry name" value="SET_SMYD"/>
    <property type="match status" value="1"/>
</dbReference>
<keyword evidence="3" id="KW-0862">Zinc</keyword>
<dbReference type="GO" id="GO:0008270">
    <property type="term" value="F:zinc ion binding"/>
    <property type="evidence" value="ECO:0007669"/>
    <property type="project" value="UniProtKB-KW"/>
</dbReference>
<reference evidence="7 8" key="1">
    <citation type="journal article" date="2014" name="Genome Biol. Evol.">
        <title>The secreted proteins of Achlya hypogyna and Thraustotheca clavata identify the ancestral oomycete secretome and reveal gene acquisitions by horizontal gene transfer.</title>
        <authorList>
            <person name="Misner I."/>
            <person name="Blouin N."/>
            <person name="Leonard G."/>
            <person name="Richards T.A."/>
            <person name="Lane C.E."/>
        </authorList>
    </citation>
    <scope>NUCLEOTIDE SEQUENCE [LARGE SCALE GENOMIC DNA]</scope>
    <source>
        <strain evidence="7 8">ATCC 34112</strain>
    </source>
</reference>
<dbReference type="InterPro" id="IPR046341">
    <property type="entry name" value="SET_dom_sf"/>
</dbReference>
<dbReference type="Pfam" id="PF14811">
    <property type="entry name" value="TPD"/>
    <property type="match status" value="1"/>
</dbReference>
<dbReference type="Pfam" id="PF01753">
    <property type="entry name" value="zf-MYND"/>
    <property type="match status" value="1"/>
</dbReference>
<dbReference type="InterPro" id="IPR011990">
    <property type="entry name" value="TPR-like_helical_dom_sf"/>
</dbReference>
<keyword evidence="2 4" id="KW-0863">Zinc-finger</keyword>
<dbReference type="SUPFAM" id="SSF48452">
    <property type="entry name" value="TPR-like"/>
    <property type="match status" value="1"/>
</dbReference>
<dbReference type="SUPFAM" id="SSF82199">
    <property type="entry name" value="SET domain"/>
    <property type="match status" value="1"/>
</dbReference>
<evidence type="ECO:0000256" key="3">
    <source>
        <dbReference type="ARBA" id="ARBA00022833"/>
    </source>
</evidence>
<dbReference type="GO" id="GO:0005634">
    <property type="term" value="C:nucleus"/>
    <property type="evidence" value="ECO:0007669"/>
    <property type="project" value="TreeGrafter"/>
</dbReference>
<dbReference type="InterPro" id="IPR050869">
    <property type="entry name" value="H3K4_H4K5_MeTrfase"/>
</dbReference>
<evidence type="ECO:0000259" key="5">
    <source>
        <dbReference type="PROSITE" id="PS50280"/>
    </source>
</evidence>
<dbReference type="Pfam" id="PF00856">
    <property type="entry name" value="SET"/>
    <property type="match status" value="1"/>
</dbReference>
<feature type="domain" description="MYND-type" evidence="6">
    <location>
        <begin position="337"/>
        <end position="375"/>
    </location>
</feature>
<evidence type="ECO:0000256" key="4">
    <source>
        <dbReference type="PROSITE-ProRule" id="PRU00134"/>
    </source>
</evidence>
<dbReference type="OrthoDB" id="1272at2759"/>
<evidence type="ECO:0000313" key="7">
    <source>
        <dbReference type="EMBL" id="OQS03686.1"/>
    </source>
</evidence>
<dbReference type="Gene3D" id="6.10.140.2220">
    <property type="match status" value="1"/>
</dbReference>